<sequence>MQIWVDADACPNMIKAIIYKAAERKQIITTFVANQLLSLPRSNYLRFIRVAKGIDQADKTIVELINAGDLVITADIPLANEVLNKHANVITPRGESFDLDTIKQRLIMRDFMETLRASGIQSDGPSAMSAKDRERFANQLQQYTR</sequence>
<protein>
    <recommendedName>
        <fullName evidence="2">UPF0178 protein O970_02115</fullName>
    </recommendedName>
</protein>
<dbReference type="InterPro" id="IPR003791">
    <property type="entry name" value="UPF0178"/>
</dbReference>
<gene>
    <name evidence="3" type="ORF">O970_02115</name>
</gene>
<name>A0AB94IE80_9GAMM</name>
<dbReference type="Proteomes" id="UP000506160">
    <property type="component" value="Unassembled WGS sequence"/>
</dbReference>
<evidence type="ECO:0000256" key="1">
    <source>
        <dbReference type="ARBA" id="ARBA00008522"/>
    </source>
</evidence>
<reference evidence="3 4" key="1">
    <citation type="journal article" date="2014" name="Appl. Environ. Microbiol.">
        <title>Genomic features of a bumble bee symbiont reflect its host environment.</title>
        <authorList>
            <person name="Martinson V.G."/>
            <person name="Magoc T."/>
            <person name="Koch H."/>
            <person name="Salzberg S.L."/>
            <person name="Moran N.A."/>
        </authorList>
    </citation>
    <scope>NUCLEOTIDE SEQUENCE [LARGE SCALE GENOMIC DNA]</scope>
    <source>
        <strain evidence="3 4">Bimp</strain>
    </source>
</reference>
<dbReference type="NCBIfam" id="NF001095">
    <property type="entry name" value="PRK00124.1"/>
    <property type="match status" value="1"/>
</dbReference>
<dbReference type="CDD" id="cd18720">
    <property type="entry name" value="PIN_YqxD-like"/>
    <property type="match status" value="1"/>
</dbReference>
<keyword evidence="4" id="KW-1185">Reference proteome</keyword>
<proteinExistence type="inferred from homology"/>
<evidence type="ECO:0000256" key="2">
    <source>
        <dbReference type="HAMAP-Rule" id="MF_00489"/>
    </source>
</evidence>
<evidence type="ECO:0000313" key="3">
    <source>
        <dbReference type="EMBL" id="TEA27772.1"/>
    </source>
</evidence>
<comment type="similarity">
    <text evidence="1 2">Belongs to the UPF0178 family.</text>
</comment>
<dbReference type="PANTHER" id="PTHR35146:SF1">
    <property type="entry name" value="UPF0178 PROTEIN YAII"/>
    <property type="match status" value="1"/>
</dbReference>
<dbReference type="Pfam" id="PF02639">
    <property type="entry name" value="DUF188"/>
    <property type="match status" value="1"/>
</dbReference>
<dbReference type="PANTHER" id="PTHR35146">
    <property type="entry name" value="UPF0178 PROTEIN YAII"/>
    <property type="match status" value="1"/>
</dbReference>
<dbReference type="EMBL" id="AWGA01000019">
    <property type="protein sequence ID" value="TEA27772.1"/>
    <property type="molecule type" value="Genomic_DNA"/>
</dbReference>
<evidence type="ECO:0000313" key="4">
    <source>
        <dbReference type="Proteomes" id="UP000506160"/>
    </source>
</evidence>
<accession>A0AB94IE80</accession>
<dbReference type="HAMAP" id="MF_00489">
    <property type="entry name" value="UPF0178"/>
    <property type="match status" value="1"/>
</dbReference>
<dbReference type="AlphaFoldDB" id="A0AB94IE80"/>
<comment type="caution">
    <text evidence="3">The sequence shown here is derived from an EMBL/GenBank/DDBJ whole genome shotgun (WGS) entry which is preliminary data.</text>
</comment>
<organism evidence="3 4">
    <name type="scientific">Candidatus Schmidhempelia bombi str. Bimp</name>
    <dbReference type="NCBI Taxonomy" id="1387197"/>
    <lineage>
        <taxon>Bacteria</taxon>
        <taxon>Pseudomonadati</taxon>
        <taxon>Pseudomonadota</taxon>
        <taxon>Gammaproteobacteria</taxon>
        <taxon>Orbales</taxon>
        <taxon>Orbaceae</taxon>
        <taxon>Candidatus Schmidhempelia</taxon>
    </lineage>
</organism>
<dbReference type="RefSeq" id="WP_024495538.1">
    <property type="nucleotide sequence ID" value="NZ_AWGA01000019.1"/>
</dbReference>